<gene>
    <name evidence="3" type="ORF">ATK86_4610</name>
</gene>
<dbReference type="AlphaFoldDB" id="A0A2N3VF33"/>
<evidence type="ECO:0000313" key="3">
    <source>
        <dbReference type="EMBL" id="PKV80191.1"/>
    </source>
</evidence>
<accession>A0A2N3VF33</accession>
<dbReference type="EMBL" id="PJMW01000002">
    <property type="protein sequence ID" value="PKV80191.1"/>
    <property type="molecule type" value="Genomic_DNA"/>
</dbReference>
<feature type="region of interest" description="Disordered" evidence="1">
    <location>
        <begin position="1"/>
        <end position="36"/>
    </location>
</feature>
<feature type="compositionally biased region" description="Low complexity" evidence="1">
    <location>
        <begin position="9"/>
        <end position="22"/>
    </location>
</feature>
<keyword evidence="2" id="KW-0812">Transmembrane</keyword>
<reference evidence="3 4" key="1">
    <citation type="submission" date="2017-12" db="EMBL/GenBank/DDBJ databases">
        <title>Sequencing the genomes of 1000 Actinobacteria strains.</title>
        <authorList>
            <person name="Klenk H.-P."/>
        </authorList>
    </citation>
    <scope>NUCLEOTIDE SEQUENCE [LARGE SCALE GENOMIC DNA]</scope>
    <source>
        <strain evidence="3 4">DSM 44489</strain>
    </source>
</reference>
<dbReference type="Proteomes" id="UP000233766">
    <property type="component" value="Unassembled WGS sequence"/>
</dbReference>
<dbReference type="OrthoDB" id="4570052at2"/>
<keyword evidence="2" id="KW-0472">Membrane</keyword>
<keyword evidence="4" id="KW-1185">Reference proteome</keyword>
<sequence length="77" mass="7876">MANGEGSDGESSGSSPSAGADSPTPPMPHRHIDPVVAPTLLGAHHGAIHRGRPRWSTLALIAIFTTALVLYLVLSPG</sequence>
<name>A0A2N3VF33_9NOCA</name>
<evidence type="ECO:0000256" key="1">
    <source>
        <dbReference type="SAM" id="MobiDB-lite"/>
    </source>
</evidence>
<dbReference type="RefSeq" id="WP_101466176.1">
    <property type="nucleotide sequence ID" value="NZ_PJMW01000002.1"/>
</dbReference>
<evidence type="ECO:0000256" key="2">
    <source>
        <dbReference type="SAM" id="Phobius"/>
    </source>
</evidence>
<protein>
    <submittedName>
        <fullName evidence="3">Uncharacterized protein</fullName>
    </submittedName>
</protein>
<comment type="caution">
    <text evidence="3">The sequence shown here is derived from an EMBL/GenBank/DDBJ whole genome shotgun (WGS) entry which is preliminary data.</text>
</comment>
<proteinExistence type="predicted"/>
<feature type="transmembrane region" description="Helical" evidence="2">
    <location>
        <begin position="55"/>
        <end position="74"/>
    </location>
</feature>
<evidence type="ECO:0000313" key="4">
    <source>
        <dbReference type="Proteomes" id="UP000233766"/>
    </source>
</evidence>
<keyword evidence="2" id="KW-1133">Transmembrane helix</keyword>
<organism evidence="3 4">
    <name type="scientific">Nocardia fluminea</name>
    <dbReference type="NCBI Taxonomy" id="134984"/>
    <lineage>
        <taxon>Bacteria</taxon>
        <taxon>Bacillati</taxon>
        <taxon>Actinomycetota</taxon>
        <taxon>Actinomycetes</taxon>
        <taxon>Mycobacteriales</taxon>
        <taxon>Nocardiaceae</taxon>
        <taxon>Nocardia</taxon>
    </lineage>
</organism>